<sequence>MTMADPAAMMAAIAERRSALIAQCPAPPPTPSAEELRANPIRIIEVGTSGPSAIFIHGGVQGGLGGGPGTFDRQRVLAEKGWRLRLIERPGFGQSPSRGVDDMEAEAEWIAEMLGEGSHLIGHSWGGADALLAAARRPAAVQSLTLIEPALFPIVMSDPELRADPEMQMVGGRMAGLVLQSETPADYAIAFKRTVMGLPDDPGIQDRIAGLEAHREAAERLGCALLLGKMASPEAMRAAADTVAAHKIPVLVISGGWSAFFDQVGEVVARFTNGRFETVRARNHMVQLANPEAFNRLLNGFMRDADSAVS</sequence>
<protein>
    <submittedName>
        <fullName evidence="2">Pimeloyl-ACP methyl ester carboxylesterase</fullName>
    </submittedName>
</protein>
<proteinExistence type="predicted"/>
<dbReference type="PANTHER" id="PTHR43798">
    <property type="entry name" value="MONOACYLGLYCEROL LIPASE"/>
    <property type="match status" value="1"/>
</dbReference>
<evidence type="ECO:0000313" key="3">
    <source>
        <dbReference type="Proteomes" id="UP000727456"/>
    </source>
</evidence>
<comment type="caution">
    <text evidence="2">The sequence shown here is derived from an EMBL/GenBank/DDBJ whole genome shotgun (WGS) entry which is preliminary data.</text>
</comment>
<accession>A0ABX0TYN7</accession>
<dbReference type="Gene3D" id="3.40.50.1820">
    <property type="entry name" value="alpha/beta hydrolase"/>
    <property type="match status" value="1"/>
</dbReference>
<dbReference type="InterPro" id="IPR000073">
    <property type="entry name" value="AB_hydrolase_1"/>
</dbReference>
<evidence type="ECO:0000313" key="2">
    <source>
        <dbReference type="EMBL" id="NIJ09495.1"/>
    </source>
</evidence>
<feature type="domain" description="AB hydrolase-1" evidence="1">
    <location>
        <begin position="66"/>
        <end position="165"/>
    </location>
</feature>
<dbReference type="Pfam" id="PF00561">
    <property type="entry name" value="Abhydrolase_1"/>
    <property type="match status" value="1"/>
</dbReference>
<organism evidence="2 3">
    <name type="scientific">Sphingomonas vulcanisoli</name>
    <dbReference type="NCBI Taxonomy" id="1658060"/>
    <lineage>
        <taxon>Bacteria</taxon>
        <taxon>Pseudomonadati</taxon>
        <taxon>Pseudomonadota</taxon>
        <taxon>Alphaproteobacteria</taxon>
        <taxon>Sphingomonadales</taxon>
        <taxon>Sphingomonadaceae</taxon>
        <taxon>Sphingomonas</taxon>
    </lineage>
</organism>
<dbReference type="RefSeq" id="WP_167075181.1">
    <property type="nucleotide sequence ID" value="NZ_JAAOZC010000012.1"/>
</dbReference>
<name>A0ABX0TYN7_9SPHN</name>
<dbReference type="InterPro" id="IPR050266">
    <property type="entry name" value="AB_hydrolase_sf"/>
</dbReference>
<dbReference type="EMBL" id="JAAOZC010000012">
    <property type="protein sequence ID" value="NIJ09495.1"/>
    <property type="molecule type" value="Genomic_DNA"/>
</dbReference>
<keyword evidence="3" id="KW-1185">Reference proteome</keyword>
<dbReference type="InterPro" id="IPR029058">
    <property type="entry name" value="AB_hydrolase_fold"/>
</dbReference>
<dbReference type="SUPFAM" id="SSF53474">
    <property type="entry name" value="alpha/beta-Hydrolases"/>
    <property type="match status" value="1"/>
</dbReference>
<evidence type="ECO:0000259" key="1">
    <source>
        <dbReference type="Pfam" id="PF00561"/>
    </source>
</evidence>
<gene>
    <name evidence="2" type="ORF">FHS31_003128</name>
</gene>
<reference evidence="2 3" key="1">
    <citation type="submission" date="2020-03" db="EMBL/GenBank/DDBJ databases">
        <title>Genomic Encyclopedia of Type Strains, Phase III (KMG-III): the genomes of soil and plant-associated and newly described type strains.</title>
        <authorList>
            <person name="Whitman W."/>
        </authorList>
    </citation>
    <scope>NUCLEOTIDE SEQUENCE [LARGE SCALE GENOMIC DNA]</scope>
    <source>
        <strain evidence="2 3">CECT 8804</strain>
    </source>
</reference>
<dbReference type="Proteomes" id="UP000727456">
    <property type="component" value="Unassembled WGS sequence"/>
</dbReference>